<dbReference type="AlphaFoldDB" id="A0A2S9WWL2"/>
<protein>
    <submittedName>
        <fullName evidence="1">Uncharacterized protein</fullName>
    </submittedName>
</protein>
<evidence type="ECO:0000313" key="1">
    <source>
        <dbReference type="EMBL" id="PRP67867.1"/>
    </source>
</evidence>
<organism evidence="1 2">
    <name type="scientific">Nonlabens agnitus</name>
    <dbReference type="NCBI Taxonomy" id="870484"/>
    <lineage>
        <taxon>Bacteria</taxon>
        <taxon>Pseudomonadati</taxon>
        <taxon>Bacteroidota</taxon>
        <taxon>Flavobacteriia</taxon>
        <taxon>Flavobacteriales</taxon>
        <taxon>Flavobacteriaceae</taxon>
        <taxon>Nonlabens</taxon>
    </lineage>
</organism>
<sequence length="205" mass="23353">MKNHILLLTVVLIAISCKNQERPALEPAIPIAKIPEDADYWTLEHLAESLKDGSYLDIYQELDMNETSMQFEEGSVRRKVMFMGEGTSNELFISFENEAPFEIFVLKRGPWRTRDGLKVGSSIEQLNEINGVPVQFAGFEWDHSGYVILGGGFIDADRYSISLSPSYVDIPEDAVNEFIGDQIYDSKDPDVEKLQLYVDRIVYKF</sequence>
<comment type="caution">
    <text evidence="1">The sequence shown here is derived from an EMBL/GenBank/DDBJ whole genome shotgun (WGS) entry which is preliminary data.</text>
</comment>
<dbReference type="RefSeq" id="WP_105983564.1">
    <property type="nucleotide sequence ID" value="NZ_MQUC01000003.1"/>
</dbReference>
<gene>
    <name evidence="1" type="ORF">BST86_12545</name>
</gene>
<dbReference type="EMBL" id="MQUC01000003">
    <property type="protein sequence ID" value="PRP67867.1"/>
    <property type="molecule type" value="Genomic_DNA"/>
</dbReference>
<name>A0A2S9WWL2_9FLAO</name>
<dbReference type="PROSITE" id="PS51257">
    <property type="entry name" value="PROKAR_LIPOPROTEIN"/>
    <property type="match status" value="1"/>
</dbReference>
<accession>A0A2S9WWL2</accession>
<dbReference type="OrthoDB" id="1144014at2"/>
<reference evidence="1 2" key="1">
    <citation type="submission" date="2016-11" db="EMBL/GenBank/DDBJ databases">
        <title>Trade-off between light-utilization and light-protection in marine flavobacteria.</title>
        <authorList>
            <person name="Kumagai Y."/>
        </authorList>
    </citation>
    <scope>NUCLEOTIDE SEQUENCE [LARGE SCALE GENOMIC DNA]</scope>
    <source>
        <strain evidence="1 2">JCM 17109</strain>
    </source>
</reference>
<evidence type="ECO:0000313" key="2">
    <source>
        <dbReference type="Proteomes" id="UP000239532"/>
    </source>
</evidence>
<keyword evidence="2" id="KW-1185">Reference proteome</keyword>
<dbReference type="Proteomes" id="UP000239532">
    <property type="component" value="Unassembled WGS sequence"/>
</dbReference>
<proteinExistence type="predicted"/>